<dbReference type="EMBL" id="CP030041">
    <property type="protein sequence ID" value="AWW28750.1"/>
    <property type="molecule type" value="Genomic_DNA"/>
</dbReference>
<gene>
    <name evidence="1" type="ORF">DN752_00585</name>
</gene>
<dbReference type="OrthoDB" id="1290722at2"/>
<dbReference type="AlphaFoldDB" id="A0A2Z4ID55"/>
<dbReference type="InterPro" id="IPR008929">
    <property type="entry name" value="Chondroitin_lyas"/>
</dbReference>
<evidence type="ECO:0000313" key="1">
    <source>
        <dbReference type="EMBL" id="AWW28750.1"/>
    </source>
</evidence>
<keyword evidence="2" id="KW-1185">Reference proteome</keyword>
<evidence type="ECO:0000313" key="2">
    <source>
        <dbReference type="Proteomes" id="UP000248688"/>
    </source>
</evidence>
<dbReference type="KEGG" id="est:DN752_00585"/>
<dbReference type="Proteomes" id="UP000248688">
    <property type="component" value="Chromosome"/>
</dbReference>
<sequence length="593" mass="67568">MKKISRSTFLKQTFSLSSAMYLMPTLGFSIAKHPRYKGTAQLWQDMVKANDQHVENLLDKGDQANKHGGRSYGYNFAMLASAYCCADSRFYEAAEVVGLLDYTADKLIENQRPDGTINAGNLESPPDTAFIMEPLCAGVYILSQKADGRLDPVKKKIKGFVLKTGDALVVGGVHTPNHRWVVCHALARINQLYPDQQYVKRIDEWLSEGIYLDKDGHYPERSMNYSDVENNAFIALGRLLGRPELYAAPRKSLEMTYYYMEPNGDLVTTDSRRQDQYSHRSIVVQYLHYRYLANYDQNGRFAKICQMIEGFPGFDRMIVEEAFFHFMEDEMLRKDLPAGEQVPVDFEKLFTTSSLARIRRESTTATIFGGVDWPLIIASGRSVSPNFFSYRKGNAILWYMRMSANFFSMGHFRSQGLRHENGEYHLYQKLEAPYYQPLPKSLQHKDGDYELSPSVDGRFWSKMAFDKRPVSNVKTLESKVTVEENNGIVDLLFEVTGLEGVSVTVEMCFDQTGQLKGVESANDGEDNYFLTDGQGVFEKDGDKITFGPGIKKHDRIRRLDGEKYSVHFGSLRTKGNHVYLTGITPFTHKLTFQ</sequence>
<dbReference type="Gene3D" id="1.50.10.100">
    <property type="entry name" value="Chondroitin AC/alginate lyase"/>
    <property type="match status" value="1"/>
</dbReference>
<reference evidence="1 2" key="1">
    <citation type="submission" date="2018-06" db="EMBL/GenBank/DDBJ databases">
        <title>Echinicola strongylocentroti sp. nov., isolated from a sea urchin Strongylocentrotus intermedius.</title>
        <authorList>
            <person name="Bae S.S."/>
        </authorList>
    </citation>
    <scope>NUCLEOTIDE SEQUENCE [LARGE SCALE GENOMIC DNA]</scope>
    <source>
        <strain evidence="1 2">MEBiC08714</strain>
    </source>
</reference>
<organism evidence="1 2">
    <name type="scientific">Echinicola strongylocentroti</name>
    <dbReference type="NCBI Taxonomy" id="1795355"/>
    <lineage>
        <taxon>Bacteria</taxon>
        <taxon>Pseudomonadati</taxon>
        <taxon>Bacteroidota</taxon>
        <taxon>Cytophagia</taxon>
        <taxon>Cytophagales</taxon>
        <taxon>Cyclobacteriaceae</taxon>
        <taxon>Echinicola</taxon>
    </lineage>
</organism>
<proteinExistence type="predicted"/>
<protein>
    <submittedName>
        <fullName evidence="1">Uncharacterized protein</fullName>
    </submittedName>
</protein>
<name>A0A2Z4ID55_9BACT</name>
<dbReference type="RefSeq" id="WP_112782171.1">
    <property type="nucleotide sequence ID" value="NZ_CP030041.1"/>
</dbReference>
<accession>A0A2Z4ID55</accession>